<reference evidence="3 4" key="1">
    <citation type="submission" date="2021-12" db="EMBL/GenBank/DDBJ databases">
        <title>Discovery of the Pendulisporaceae a myxobacterial family with distinct sporulation behavior and unique specialized metabolism.</title>
        <authorList>
            <person name="Garcia R."/>
            <person name="Popoff A."/>
            <person name="Bader C.D."/>
            <person name="Loehr J."/>
            <person name="Walesch S."/>
            <person name="Walt C."/>
            <person name="Boldt J."/>
            <person name="Bunk B."/>
            <person name="Haeckl F.J.F.P.J."/>
            <person name="Gunesch A.P."/>
            <person name="Birkelbach J."/>
            <person name="Nuebel U."/>
            <person name="Pietschmann T."/>
            <person name="Bach T."/>
            <person name="Mueller R."/>
        </authorList>
    </citation>
    <scope>NUCLEOTIDE SEQUENCE [LARGE SCALE GENOMIC DNA]</scope>
    <source>
        <strain evidence="3 4">MSr11954</strain>
    </source>
</reference>
<feature type="transmembrane region" description="Helical" evidence="2">
    <location>
        <begin position="126"/>
        <end position="145"/>
    </location>
</feature>
<keyword evidence="2" id="KW-1133">Transmembrane helix</keyword>
<name>A0ABZ2LU76_9BACT</name>
<evidence type="ECO:0000313" key="3">
    <source>
        <dbReference type="EMBL" id="WXB13408.1"/>
    </source>
</evidence>
<dbReference type="Proteomes" id="UP001370348">
    <property type="component" value="Chromosome"/>
</dbReference>
<accession>A0ABZ2LU76</accession>
<feature type="transmembrane region" description="Helical" evidence="2">
    <location>
        <begin position="76"/>
        <end position="98"/>
    </location>
</feature>
<gene>
    <name evidence="3" type="ORF">LZC94_36890</name>
</gene>
<sequence length="201" mass="21453">MHIDDPETRFEQGDFEQGDEESWTVLCKGPCERTVPAGHYRVVATNGVPIGEFSLDASNPRDLWIRRDLDRPTMKAFGVLSVVSGGVGVLVALAMTFVDSMHCLYGESGSYGRCESERDSLYVKDALVGAASVGAIIGGVALIVAGNKKNPLVFFTSPPDAPPPRPTPERDRPNRPTWLSGATAAPGAPSAFIVPVLSGHF</sequence>
<proteinExistence type="predicted"/>
<evidence type="ECO:0000313" key="4">
    <source>
        <dbReference type="Proteomes" id="UP001370348"/>
    </source>
</evidence>
<evidence type="ECO:0000256" key="1">
    <source>
        <dbReference type="SAM" id="MobiDB-lite"/>
    </source>
</evidence>
<keyword evidence="4" id="KW-1185">Reference proteome</keyword>
<organism evidence="3 4">
    <name type="scientific">Pendulispora albinea</name>
    <dbReference type="NCBI Taxonomy" id="2741071"/>
    <lineage>
        <taxon>Bacteria</taxon>
        <taxon>Pseudomonadati</taxon>
        <taxon>Myxococcota</taxon>
        <taxon>Myxococcia</taxon>
        <taxon>Myxococcales</taxon>
        <taxon>Sorangiineae</taxon>
        <taxon>Pendulisporaceae</taxon>
        <taxon>Pendulispora</taxon>
    </lineage>
</organism>
<feature type="region of interest" description="Disordered" evidence="1">
    <location>
        <begin position="156"/>
        <end position="183"/>
    </location>
</feature>
<keyword evidence="2" id="KW-0472">Membrane</keyword>
<protein>
    <submittedName>
        <fullName evidence="3">Uncharacterized protein</fullName>
    </submittedName>
</protein>
<dbReference type="EMBL" id="CP089984">
    <property type="protein sequence ID" value="WXB13408.1"/>
    <property type="molecule type" value="Genomic_DNA"/>
</dbReference>
<keyword evidence="2" id="KW-0812">Transmembrane</keyword>
<dbReference type="RefSeq" id="WP_394823019.1">
    <property type="nucleotide sequence ID" value="NZ_CP089984.1"/>
</dbReference>
<evidence type="ECO:0000256" key="2">
    <source>
        <dbReference type="SAM" id="Phobius"/>
    </source>
</evidence>